<dbReference type="AlphaFoldDB" id="A0A1L6MXA7"/>
<evidence type="ECO:0000313" key="2">
    <source>
        <dbReference type="Proteomes" id="UP000185544"/>
    </source>
</evidence>
<reference evidence="1 2" key="1">
    <citation type="submission" date="2016-08" db="EMBL/GenBank/DDBJ databases">
        <title>Identification and validation of antigenic proteins from Pajaroellobacter abortibovis using de-novo genome sequence assembly and reverse vaccinology.</title>
        <authorList>
            <person name="Welly B.T."/>
            <person name="Miller M.R."/>
            <person name="Stott J.L."/>
            <person name="Blanchard M.T."/>
            <person name="Islas-Trejo A.D."/>
            <person name="O'Rourke S.M."/>
            <person name="Young A.E."/>
            <person name="Medrano J.F."/>
            <person name="Van Eenennaam A.L."/>
        </authorList>
    </citation>
    <scope>NUCLEOTIDE SEQUENCE [LARGE SCALE GENOMIC DNA]</scope>
    <source>
        <strain evidence="1 2">BTF92-0548A/99-0131</strain>
    </source>
</reference>
<dbReference type="RefSeq" id="WP_075276822.1">
    <property type="nucleotide sequence ID" value="NZ_CP016908.1"/>
</dbReference>
<accession>A0A1L6MXA7</accession>
<dbReference type="EMBL" id="CP016908">
    <property type="protein sequence ID" value="APS00157.1"/>
    <property type="molecule type" value="Genomic_DNA"/>
</dbReference>
<organism evidence="1 2">
    <name type="scientific">Pajaroellobacter abortibovis</name>
    <dbReference type="NCBI Taxonomy" id="1882918"/>
    <lineage>
        <taxon>Bacteria</taxon>
        <taxon>Pseudomonadati</taxon>
        <taxon>Myxococcota</taxon>
        <taxon>Polyangia</taxon>
        <taxon>Polyangiales</taxon>
        <taxon>Polyangiaceae</taxon>
    </lineage>
</organism>
<dbReference type="KEGG" id="pabo:BCY86_05280"/>
<name>A0A1L6MXA7_9BACT</name>
<gene>
    <name evidence="1" type="ORF">BCY86_05280</name>
</gene>
<keyword evidence="2" id="KW-1185">Reference proteome</keyword>
<dbReference type="Proteomes" id="UP000185544">
    <property type="component" value="Chromosome"/>
</dbReference>
<evidence type="ECO:0000313" key="1">
    <source>
        <dbReference type="EMBL" id="APS00157.1"/>
    </source>
</evidence>
<protein>
    <submittedName>
        <fullName evidence="1">Uncharacterized protein</fullName>
    </submittedName>
</protein>
<sequence>MSVDPRSIQLLSNHSVDTYQQVVLFLITTPSHQEQKATKKKEKGSGITNLHFSEATPPLLKIPHF</sequence>
<proteinExistence type="predicted"/>